<keyword evidence="1" id="KW-0547">Nucleotide-binding</keyword>
<protein>
    <submittedName>
        <fullName evidence="1">RNA helicase</fullName>
    </submittedName>
</protein>
<name>A0A7W2I4L0_9CORY</name>
<keyword evidence="1" id="KW-0067">ATP-binding</keyword>
<evidence type="ECO:0000313" key="2">
    <source>
        <dbReference type="Proteomes" id="UP000523682"/>
    </source>
</evidence>
<accession>A0A7W2I4L0</accession>
<organism evidence="1 2">
    <name type="scientific">Corynebacterium haemomassiliense</name>
    <dbReference type="NCBI Taxonomy" id="2754726"/>
    <lineage>
        <taxon>Bacteria</taxon>
        <taxon>Bacillati</taxon>
        <taxon>Actinomycetota</taxon>
        <taxon>Actinomycetes</taxon>
        <taxon>Mycobacteriales</taxon>
        <taxon>Corynebacteriaceae</taxon>
        <taxon>Corynebacterium</taxon>
    </lineage>
</organism>
<keyword evidence="1" id="KW-0378">Hydrolase</keyword>
<evidence type="ECO:0000313" key="1">
    <source>
        <dbReference type="EMBL" id="MBA5245269.1"/>
    </source>
</evidence>
<keyword evidence="1" id="KW-0347">Helicase</keyword>
<keyword evidence="2" id="KW-1185">Reference proteome</keyword>
<sequence>MTARSKAREIQSPKPEFSRSQIAAAKLIVKRDKEGKGKVPITPDILRAASFDL</sequence>
<dbReference type="AlphaFoldDB" id="A0A7W2I4L0"/>
<gene>
    <name evidence="1" type="ORF">H0193_10725</name>
</gene>
<reference evidence="1 2" key="1">
    <citation type="submission" date="2020-07" db="EMBL/GenBank/DDBJ databases">
        <title>Draft genome and description of Corynebacterium haemomassiliense strain Marseile-Q3615 sp. nov.</title>
        <authorList>
            <person name="Boxberger M."/>
            <person name="La Scola B."/>
        </authorList>
    </citation>
    <scope>NUCLEOTIDE SEQUENCE [LARGE SCALE GENOMIC DNA]</scope>
    <source>
        <strain evidence="1 2">Marseille-Q3615</strain>
    </source>
</reference>
<dbReference type="GO" id="GO:0004386">
    <property type="term" value="F:helicase activity"/>
    <property type="evidence" value="ECO:0007669"/>
    <property type="project" value="UniProtKB-KW"/>
</dbReference>
<dbReference type="Proteomes" id="UP000523682">
    <property type="component" value="Unassembled WGS sequence"/>
</dbReference>
<dbReference type="RefSeq" id="WP_101494221.1">
    <property type="nucleotide sequence ID" value="NZ_CAUPJD010000003.1"/>
</dbReference>
<dbReference type="EMBL" id="JACDTZ010000002">
    <property type="protein sequence ID" value="MBA5245269.1"/>
    <property type="molecule type" value="Genomic_DNA"/>
</dbReference>
<proteinExistence type="predicted"/>
<comment type="caution">
    <text evidence="1">The sequence shown here is derived from an EMBL/GenBank/DDBJ whole genome shotgun (WGS) entry which is preliminary data.</text>
</comment>